<evidence type="ECO:0000313" key="7">
    <source>
        <dbReference type="EMBL" id="KZO95438.1"/>
    </source>
</evidence>
<gene>
    <name evidence="7" type="ORF">CALVIDRAFT_564842</name>
</gene>
<dbReference type="InterPro" id="IPR051694">
    <property type="entry name" value="Immunoregulatory_rcpt-like"/>
</dbReference>
<dbReference type="AlphaFoldDB" id="A0A167L8F7"/>
<dbReference type="Proteomes" id="UP000076738">
    <property type="component" value="Unassembled WGS sequence"/>
</dbReference>
<comment type="subcellular location">
    <subcellularLocation>
        <location evidence="1">Membrane</location>
        <topology evidence="1">Single-pass membrane protein</topology>
    </subcellularLocation>
</comment>
<keyword evidence="2 6" id="KW-0812">Transmembrane</keyword>
<dbReference type="OrthoDB" id="2576334at2759"/>
<feature type="region of interest" description="Disordered" evidence="5">
    <location>
        <begin position="393"/>
        <end position="454"/>
    </location>
</feature>
<dbReference type="EMBL" id="KV417289">
    <property type="protein sequence ID" value="KZO95438.1"/>
    <property type="molecule type" value="Genomic_DNA"/>
</dbReference>
<dbReference type="GO" id="GO:0071944">
    <property type="term" value="C:cell periphery"/>
    <property type="evidence" value="ECO:0007669"/>
    <property type="project" value="UniProtKB-ARBA"/>
</dbReference>
<keyword evidence="4 6" id="KW-0472">Membrane</keyword>
<sequence>MCLFPTEYVKWSFSITPNATSRTLDSSADPTCLQWGGTTVVVADHLSYDTYTATLTVNSIPLGQEFYFFGSVVSVSIGPTGTQAKGPVIIDDTASSWVYTPISQWIEVPQVPEAVAGSYSQTCDYNGQNIASATYVASNTSALYVVGMLGSTIAFYTVQLNGEEPLKYNAYDFWEANQQVLFFTGGLDPTQQYTIQLQNYDTDYQTSPINVNCLSIDAIYLIEGVPPQTTTTALSGSSTPTSASSPGSSDTSLPTSGGSSSPPVGAIVGGVVGGLAVIAILIAALVLLLRRRNRAHADMPVTWKPGDDPGLGPDTVPIPFFHDTVQVPVQSSGTGVPLMSNFGDGSAMDTSIRTPTTPPPTWLGREKSPAATHGFGRSAGILTTPFIPPSNNFLASSSTGSPSVAAPSVIDDPAQRSSPANAAKDRATSPLQSEGYPSELPTYDSLGSDRRPSV</sequence>
<name>A0A167L8F7_CALVF</name>
<reference evidence="7 8" key="1">
    <citation type="journal article" date="2016" name="Mol. Biol. Evol.">
        <title>Comparative Genomics of Early-Diverging Mushroom-Forming Fungi Provides Insights into the Origins of Lignocellulose Decay Capabilities.</title>
        <authorList>
            <person name="Nagy L.G."/>
            <person name="Riley R."/>
            <person name="Tritt A."/>
            <person name="Adam C."/>
            <person name="Daum C."/>
            <person name="Floudas D."/>
            <person name="Sun H."/>
            <person name="Yadav J.S."/>
            <person name="Pangilinan J."/>
            <person name="Larsson K.H."/>
            <person name="Matsuura K."/>
            <person name="Barry K."/>
            <person name="Labutti K."/>
            <person name="Kuo R."/>
            <person name="Ohm R.A."/>
            <person name="Bhattacharya S.S."/>
            <person name="Shirouzu T."/>
            <person name="Yoshinaga Y."/>
            <person name="Martin F.M."/>
            <person name="Grigoriev I.V."/>
            <person name="Hibbett D.S."/>
        </authorList>
    </citation>
    <scope>NUCLEOTIDE SEQUENCE [LARGE SCALE GENOMIC DNA]</scope>
    <source>
        <strain evidence="7 8">TUFC12733</strain>
    </source>
</reference>
<evidence type="ECO:0000256" key="1">
    <source>
        <dbReference type="ARBA" id="ARBA00004167"/>
    </source>
</evidence>
<organism evidence="7 8">
    <name type="scientific">Calocera viscosa (strain TUFC12733)</name>
    <dbReference type="NCBI Taxonomy" id="1330018"/>
    <lineage>
        <taxon>Eukaryota</taxon>
        <taxon>Fungi</taxon>
        <taxon>Dikarya</taxon>
        <taxon>Basidiomycota</taxon>
        <taxon>Agaricomycotina</taxon>
        <taxon>Dacrymycetes</taxon>
        <taxon>Dacrymycetales</taxon>
        <taxon>Dacrymycetaceae</taxon>
        <taxon>Calocera</taxon>
    </lineage>
</organism>
<feature type="compositionally biased region" description="Polar residues" evidence="5">
    <location>
        <begin position="393"/>
        <end position="402"/>
    </location>
</feature>
<dbReference type="GO" id="GO:0016020">
    <property type="term" value="C:membrane"/>
    <property type="evidence" value="ECO:0007669"/>
    <property type="project" value="UniProtKB-SubCell"/>
</dbReference>
<proteinExistence type="predicted"/>
<feature type="region of interest" description="Disordered" evidence="5">
    <location>
        <begin position="344"/>
        <end position="376"/>
    </location>
</feature>
<feature type="region of interest" description="Disordered" evidence="5">
    <location>
        <begin position="230"/>
        <end position="260"/>
    </location>
</feature>
<keyword evidence="8" id="KW-1185">Reference proteome</keyword>
<evidence type="ECO:0000256" key="2">
    <source>
        <dbReference type="ARBA" id="ARBA00022692"/>
    </source>
</evidence>
<evidence type="ECO:0000256" key="6">
    <source>
        <dbReference type="SAM" id="Phobius"/>
    </source>
</evidence>
<accession>A0A167L8F7</accession>
<dbReference type="STRING" id="1330018.A0A167L8F7"/>
<evidence type="ECO:0008006" key="9">
    <source>
        <dbReference type="Google" id="ProtNLM"/>
    </source>
</evidence>
<keyword evidence="3 6" id="KW-1133">Transmembrane helix</keyword>
<evidence type="ECO:0000256" key="4">
    <source>
        <dbReference type="ARBA" id="ARBA00023136"/>
    </source>
</evidence>
<evidence type="ECO:0000256" key="3">
    <source>
        <dbReference type="ARBA" id="ARBA00022989"/>
    </source>
</evidence>
<evidence type="ECO:0000313" key="8">
    <source>
        <dbReference type="Proteomes" id="UP000076738"/>
    </source>
</evidence>
<feature type="transmembrane region" description="Helical" evidence="6">
    <location>
        <begin position="264"/>
        <end position="289"/>
    </location>
</feature>
<protein>
    <recommendedName>
        <fullName evidence="9">Transmembrane protein</fullName>
    </recommendedName>
</protein>
<evidence type="ECO:0000256" key="5">
    <source>
        <dbReference type="SAM" id="MobiDB-lite"/>
    </source>
</evidence>
<dbReference type="PANTHER" id="PTHR15549">
    <property type="entry name" value="PAIRED IMMUNOGLOBULIN-LIKE TYPE 2 RECEPTOR"/>
    <property type="match status" value="1"/>
</dbReference>